<dbReference type="InterPro" id="IPR049548">
    <property type="entry name" value="Sina-like_RING"/>
</dbReference>
<evidence type="ECO:0000313" key="12">
    <source>
        <dbReference type="EMBL" id="KAH0811548.1"/>
    </source>
</evidence>
<sequence>MNRLVLFRSKFCSCLSTNFASISNVSRFSSKSTRHPRIKTDFKRSLQSCNKRYQMPKTPDLIYMPHVIRWVKSKLRFKYLKKIWDPDFSEGAFIYGSTKAVCRITEIISSGKTEELDSLMTVSAKIKLQDDMNYRLSQVQKNLIMLKPEDIKILVPINVTFSKDGPGKMCRVGLRVLALKWHEVTADNYKLVLVALQTEFSRDYSDDAPPEWIISGFSILECAIRPTTFNNMNNLNIELLKALQCSCCFDYMKGVIYICFTGHSVCDTCWNAHNSCLICEYALTDTRNYSLEGVCGLVEYPCENNDKGCPQYLKLEELEEHRQLCDYRSYGCNLDKQCSWEGRRDQLKKHYLDKHDDNVLIGEECTCLWKHDKPGHTVYLMLAFDELFYVHNRSVNDIMYWTVQYIGRSEDVILFYFEIEIFTDQFNDRRLAFSEICHDDVKVEVDEILDSGFCVAVPLTVLETYMNTEGVVFYKIKIRRA</sequence>
<dbReference type="PROSITE" id="PS51081">
    <property type="entry name" value="ZF_SIAH"/>
    <property type="match status" value="1"/>
</dbReference>
<keyword evidence="4" id="KW-0808">Transferase</keyword>
<evidence type="ECO:0000256" key="9">
    <source>
        <dbReference type="PROSITE-ProRule" id="PRU00455"/>
    </source>
</evidence>
<dbReference type="Proteomes" id="UP000719412">
    <property type="component" value="Unassembled WGS sequence"/>
</dbReference>
<dbReference type="GO" id="GO:0008270">
    <property type="term" value="F:zinc ion binding"/>
    <property type="evidence" value="ECO:0007669"/>
    <property type="project" value="UniProtKB-KW"/>
</dbReference>
<comment type="similarity">
    <text evidence="3 10">Belongs to the SINA (Seven in absentia) family.</text>
</comment>
<proteinExistence type="inferred from homology"/>
<dbReference type="SUPFAM" id="SSF49599">
    <property type="entry name" value="TRAF domain-like"/>
    <property type="match status" value="1"/>
</dbReference>
<evidence type="ECO:0000256" key="2">
    <source>
        <dbReference type="ARBA" id="ARBA00004906"/>
    </source>
</evidence>
<evidence type="ECO:0000256" key="4">
    <source>
        <dbReference type="ARBA" id="ARBA00022679"/>
    </source>
</evidence>
<keyword evidence="13" id="KW-1185">Reference proteome</keyword>
<keyword evidence="7 10" id="KW-0833">Ubl conjugation pathway</keyword>
<comment type="caution">
    <text evidence="12">The sequence shown here is derived from an EMBL/GenBank/DDBJ whole genome shotgun (WGS) entry which is preliminary data.</text>
</comment>
<keyword evidence="8 10" id="KW-0862">Zinc</keyword>
<evidence type="ECO:0000313" key="13">
    <source>
        <dbReference type="Proteomes" id="UP000719412"/>
    </source>
</evidence>
<dbReference type="EMBL" id="JABDTM020026722">
    <property type="protein sequence ID" value="KAH0811548.1"/>
    <property type="molecule type" value="Genomic_DNA"/>
</dbReference>
<dbReference type="Gene3D" id="2.60.210.10">
    <property type="entry name" value="Apoptosis, Tumor Necrosis Factor Receptor Associated Protein 2, Chain A"/>
    <property type="match status" value="1"/>
</dbReference>
<comment type="function">
    <text evidence="10">E3 ubiquitin-protein ligase that mediates ubiquitination and subsequent proteasomal degradation of target proteins. E3 ubiquitin ligases accept ubiquitin from an E2 ubiquitin-conjugating enzyme in the form of a thioester and then directly transfers the ubiquitin to targeted substrates.</text>
</comment>
<dbReference type="GO" id="GO:0005737">
    <property type="term" value="C:cytoplasm"/>
    <property type="evidence" value="ECO:0007669"/>
    <property type="project" value="InterPro"/>
</dbReference>
<dbReference type="GO" id="GO:0043161">
    <property type="term" value="P:proteasome-mediated ubiquitin-dependent protein catabolic process"/>
    <property type="evidence" value="ECO:0007669"/>
    <property type="project" value="TreeGrafter"/>
</dbReference>
<dbReference type="InterPro" id="IPR013083">
    <property type="entry name" value="Znf_RING/FYVE/PHD"/>
</dbReference>
<dbReference type="GO" id="GO:0031624">
    <property type="term" value="F:ubiquitin conjugating enzyme binding"/>
    <property type="evidence" value="ECO:0007669"/>
    <property type="project" value="TreeGrafter"/>
</dbReference>
<evidence type="ECO:0000256" key="6">
    <source>
        <dbReference type="ARBA" id="ARBA00022771"/>
    </source>
</evidence>
<dbReference type="AlphaFoldDB" id="A0A8J6HD82"/>
<dbReference type="Pfam" id="PF21362">
    <property type="entry name" value="Sina_RING"/>
    <property type="match status" value="1"/>
</dbReference>
<dbReference type="Gene3D" id="3.30.40.10">
    <property type="entry name" value="Zinc/RING finger domain, C3HC4 (zinc finger)"/>
    <property type="match status" value="2"/>
</dbReference>
<dbReference type="InterPro" id="IPR008974">
    <property type="entry name" value="TRAF-like"/>
</dbReference>
<dbReference type="GO" id="GO:0016567">
    <property type="term" value="P:protein ubiquitination"/>
    <property type="evidence" value="ECO:0007669"/>
    <property type="project" value="UniProtKB-UniPathway"/>
</dbReference>
<evidence type="ECO:0000256" key="10">
    <source>
        <dbReference type="RuleBase" id="RU201113"/>
    </source>
</evidence>
<feature type="domain" description="SIAH-type" evidence="11">
    <location>
        <begin position="297"/>
        <end position="356"/>
    </location>
</feature>
<reference evidence="12" key="1">
    <citation type="journal article" date="2020" name="J Insects Food Feed">
        <title>The yellow mealworm (Tenebrio molitor) genome: a resource for the emerging insects as food and feed industry.</title>
        <authorList>
            <person name="Eriksson T."/>
            <person name="Andere A."/>
            <person name="Kelstrup H."/>
            <person name="Emery V."/>
            <person name="Picard C."/>
        </authorList>
    </citation>
    <scope>NUCLEOTIDE SEQUENCE</scope>
    <source>
        <strain evidence="12">Stoneville</strain>
        <tissue evidence="12">Whole head</tissue>
    </source>
</reference>
<organism evidence="12 13">
    <name type="scientific">Tenebrio molitor</name>
    <name type="common">Yellow mealworm beetle</name>
    <dbReference type="NCBI Taxonomy" id="7067"/>
    <lineage>
        <taxon>Eukaryota</taxon>
        <taxon>Metazoa</taxon>
        <taxon>Ecdysozoa</taxon>
        <taxon>Arthropoda</taxon>
        <taxon>Hexapoda</taxon>
        <taxon>Insecta</taxon>
        <taxon>Pterygota</taxon>
        <taxon>Neoptera</taxon>
        <taxon>Endopterygota</taxon>
        <taxon>Coleoptera</taxon>
        <taxon>Polyphaga</taxon>
        <taxon>Cucujiformia</taxon>
        <taxon>Tenebrionidae</taxon>
        <taxon>Tenebrio</taxon>
    </lineage>
</organism>
<comment type="catalytic activity">
    <reaction evidence="1 10">
        <text>S-ubiquitinyl-[E2 ubiquitin-conjugating enzyme]-L-cysteine + [acceptor protein]-L-lysine = [E2 ubiquitin-conjugating enzyme]-L-cysteine + N(6)-ubiquitinyl-[acceptor protein]-L-lysine.</text>
        <dbReference type="EC" id="2.3.2.27"/>
    </reaction>
</comment>
<dbReference type="UniPathway" id="UPA00143"/>
<dbReference type="PANTHER" id="PTHR45877:SF2">
    <property type="entry name" value="E3 UBIQUITIN-PROTEIN LIGASE SINA-RELATED"/>
    <property type="match status" value="1"/>
</dbReference>
<keyword evidence="6 9" id="KW-0863">Zinc-finger</keyword>
<evidence type="ECO:0000256" key="3">
    <source>
        <dbReference type="ARBA" id="ARBA00009119"/>
    </source>
</evidence>
<dbReference type="Pfam" id="PF21361">
    <property type="entry name" value="Sina_ZnF"/>
    <property type="match status" value="1"/>
</dbReference>
<comment type="domain">
    <text evidence="10">The SBD domain (substrate-binding domain) mediates the interaction with substrate proteins. It is related to the TRAF family.</text>
</comment>
<gene>
    <name evidence="12" type="ORF">GEV33_011245</name>
</gene>
<evidence type="ECO:0000256" key="7">
    <source>
        <dbReference type="ARBA" id="ARBA00022786"/>
    </source>
</evidence>
<dbReference type="InterPro" id="IPR018121">
    <property type="entry name" value="7-in-absentia-prot_TRAF-dom"/>
</dbReference>
<dbReference type="GO" id="GO:0061630">
    <property type="term" value="F:ubiquitin protein ligase activity"/>
    <property type="evidence" value="ECO:0007669"/>
    <property type="project" value="UniProtKB-EC"/>
</dbReference>
<comment type="domain">
    <text evidence="10">The RING-type zinc finger domain is essential for ubiquitin ligase activity.</text>
</comment>
<reference evidence="12" key="2">
    <citation type="submission" date="2021-08" db="EMBL/GenBank/DDBJ databases">
        <authorList>
            <person name="Eriksson T."/>
        </authorList>
    </citation>
    <scope>NUCLEOTIDE SEQUENCE</scope>
    <source>
        <strain evidence="12">Stoneville</strain>
        <tissue evidence="12">Whole head</tissue>
    </source>
</reference>
<protein>
    <recommendedName>
        <fullName evidence="10">E3 ubiquitin-protein ligase</fullName>
        <ecNumber evidence="10">2.3.2.27</ecNumber>
    </recommendedName>
</protein>
<name>A0A8J6HD82_TENMO</name>
<keyword evidence="5 10" id="KW-0479">Metal-binding</keyword>
<evidence type="ECO:0000259" key="11">
    <source>
        <dbReference type="PROSITE" id="PS51081"/>
    </source>
</evidence>
<dbReference type="InterPro" id="IPR004162">
    <property type="entry name" value="SINA-like_animal"/>
</dbReference>
<accession>A0A8J6HD82</accession>
<evidence type="ECO:0000256" key="5">
    <source>
        <dbReference type="ARBA" id="ARBA00022723"/>
    </source>
</evidence>
<dbReference type="PANTHER" id="PTHR45877">
    <property type="entry name" value="E3 UBIQUITIN-PROTEIN LIGASE SIAH2"/>
    <property type="match status" value="1"/>
</dbReference>
<dbReference type="EC" id="2.3.2.27" evidence="10"/>
<evidence type="ECO:0000256" key="8">
    <source>
        <dbReference type="ARBA" id="ARBA00022833"/>
    </source>
</evidence>
<comment type="pathway">
    <text evidence="2 10">Protein modification; protein ubiquitination.</text>
</comment>
<dbReference type="Pfam" id="PF03145">
    <property type="entry name" value="Sina_TRAF"/>
    <property type="match status" value="1"/>
</dbReference>
<dbReference type="InterPro" id="IPR013010">
    <property type="entry name" value="Znf_SIAH"/>
</dbReference>
<evidence type="ECO:0000256" key="1">
    <source>
        <dbReference type="ARBA" id="ARBA00000900"/>
    </source>
</evidence>